<dbReference type="AlphaFoldDB" id="A0AAV4TJK6"/>
<dbReference type="SUPFAM" id="SSF56672">
    <property type="entry name" value="DNA/RNA polymerases"/>
    <property type="match status" value="1"/>
</dbReference>
<name>A0AAV4TJK6_CAEEX</name>
<sequence>MGKYSPLDFFFPFFGGGIGRFSPTILPESENSVKCVQQEEHRRNFDPITIKSGVKQGCRLSGLLFHLAIDPIIKSLQGSFDQHKVLTFADDLCLLAKSSSELKDLLNLLKNQMDRLGLLLNRTKSYSYHLQCCILVGLQNTPF</sequence>
<gene>
    <name evidence="2" type="primary">AVEN_250966_1</name>
    <name evidence="2" type="ORF">CEXT_718871</name>
</gene>
<dbReference type="PANTHER" id="PTHR47027">
    <property type="entry name" value="REVERSE TRANSCRIPTASE DOMAIN-CONTAINING PROTEIN"/>
    <property type="match status" value="1"/>
</dbReference>
<dbReference type="InterPro" id="IPR043502">
    <property type="entry name" value="DNA/RNA_pol_sf"/>
</dbReference>
<keyword evidence="2" id="KW-0548">Nucleotidyltransferase</keyword>
<dbReference type="Pfam" id="PF00078">
    <property type="entry name" value="RVT_1"/>
    <property type="match status" value="1"/>
</dbReference>
<dbReference type="Gene3D" id="3.30.70.270">
    <property type="match status" value="1"/>
</dbReference>
<evidence type="ECO:0000313" key="3">
    <source>
        <dbReference type="Proteomes" id="UP001054945"/>
    </source>
</evidence>
<evidence type="ECO:0000313" key="2">
    <source>
        <dbReference type="EMBL" id="GIY45581.1"/>
    </source>
</evidence>
<proteinExistence type="predicted"/>
<protein>
    <submittedName>
        <fullName evidence="2">Reverse transcriptase domain-containing protein</fullName>
    </submittedName>
</protein>
<dbReference type="Proteomes" id="UP001054945">
    <property type="component" value="Unassembled WGS sequence"/>
</dbReference>
<dbReference type="InterPro" id="IPR000477">
    <property type="entry name" value="RT_dom"/>
</dbReference>
<dbReference type="PANTHER" id="PTHR47027:SF20">
    <property type="entry name" value="REVERSE TRANSCRIPTASE-LIKE PROTEIN WITH RNA-DIRECTED DNA POLYMERASE DOMAIN"/>
    <property type="match status" value="1"/>
</dbReference>
<reference evidence="2 3" key="1">
    <citation type="submission" date="2021-06" db="EMBL/GenBank/DDBJ databases">
        <title>Caerostris extrusa draft genome.</title>
        <authorList>
            <person name="Kono N."/>
            <person name="Arakawa K."/>
        </authorList>
    </citation>
    <scope>NUCLEOTIDE SEQUENCE [LARGE SCALE GENOMIC DNA]</scope>
</reference>
<dbReference type="PROSITE" id="PS50878">
    <property type="entry name" value="RT_POL"/>
    <property type="match status" value="1"/>
</dbReference>
<dbReference type="EMBL" id="BPLR01011290">
    <property type="protein sequence ID" value="GIY45581.1"/>
    <property type="molecule type" value="Genomic_DNA"/>
</dbReference>
<keyword evidence="3" id="KW-1185">Reference proteome</keyword>
<organism evidence="2 3">
    <name type="scientific">Caerostris extrusa</name>
    <name type="common">Bark spider</name>
    <name type="synonym">Caerostris bankana</name>
    <dbReference type="NCBI Taxonomy" id="172846"/>
    <lineage>
        <taxon>Eukaryota</taxon>
        <taxon>Metazoa</taxon>
        <taxon>Ecdysozoa</taxon>
        <taxon>Arthropoda</taxon>
        <taxon>Chelicerata</taxon>
        <taxon>Arachnida</taxon>
        <taxon>Araneae</taxon>
        <taxon>Araneomorphae</taxon>
        <taxon>Entelegynae</taxon>
        <taxon>Araneoidea</taxon>
        <taxon>Araneidae</taxon>
        <taxon>Caerostris</taxon>
    </lineage>
</organism>
<keyword evidence="2" id="KW-0695">RNA-directed DNA polymerase</keyword>
<dbReference type="GO" id="GO:0003964">
    <property type="term" value="F:RNA-directed DNA polymerase activity"/>
    <property type="evidence" value="ECO:0007669"/>
    <property type="project" value="UniProtKB-KW"/>
</dbReference>
<dbReference type="InterPro" id="IPR043128">
    <property type="entry name" value="Rev_trsase/Diguanyl_cyclase"/>
</dbReference>
<feature type="domain" description="Reverse transcriptase" evidence="1">
    <location>
        <begin position="1"/>
        <end position="143"/>
    </location>
</feature>
<comment type="caution">
    <text evidence="2">The sequence shown here is derived from an EMBL/GenBank/DDBJ whole genome shotgun (WGS) entry which is preliminary data.</text>
</comment>
<accession>A0AAV4TJK6</accession>
<keyword evidence="2" id="KW-0808">Transferase</keyword>
<evidence type="ECO:0000259" key="1">
    <source>
        <dbReference type="PROSITE" id="PS50878"/>
    </source>
</evidence>